<accession>A0A327JGG0</accession>
<protein>
    <submittedName>
        <fullName evidence="1">ATPase</fullName>
    </submittedName>
</protein>
<dbReference type="InterPro" id="IPR027417">
    <property type="entry name" value="P-loop_NTPase"/>
</dbReference>
<dbReference type="Proteomes" id="UP000249299">
    <property type="component" value="Unassembled WGS sequence"/>
</dbReference>
<sequence length="288" mass="32579">MRFSSADEFRALPRKAVTVLGMSGVGKTTVAMRVRRDGWFHYSVDYRIGTRYMGEHIVDNVKREAMKVPFLRNLLMTDSIYISSNISFDNLSPLSTYLGKPGNPEKGGISFQEYRHRQAQHRDAEICALRDVADFIEKSREIYGYDHFICDSGGSICEIVDPEDDDDPVLSVIGDKTVLLYIEGPPDHAAELIKRFRADPKPIYYQDEFLVRNWDAYKAETGVASDDAVDPDAFAVWGFERLIAHRLPIYKAIADRHGYTVTAAEIEQVKSADDFVDLIGRAIERSPA</sequence>
<gene>
    <name evidence="1" type="ORF">CH339_19260</name>
</gene>
<comment type="caution">
    <text evidence="1">The sequence shown here is derived from an EMBL/GenBank/DDBJ whole genome shotgun (WGS) entry which is preliminary data.</text>
</comment>
<organism evidence="1 2">
    <name type="scientific">Rhodobium orientis</name>
    <dbReference type="NCBI Taxonomy" id="34017"/>
    <lineage>
        <taxon>Bacteria</taxon>
        <taxon>Pseudomonadati</taxon>
        <taxon>Pseudomonadota</taxon>
        <taxon>Alphaproteobacteria</taxon>
        <taxon>Hyphomicrobiales</taxon>
        <taxon>Rhodobiaceae</taxon>
        <taxon>Rhodobium</taxon>
    </lineage>
</organism>
<evidence type="ECO:0000313" key="1">
    <source>
        <dbReference type="EMBL" id="RAI25215.1"/>
    </source>
</evidence>
<proteinExistence type="predicted"/>
<dbReference type="Gene3D" id="3.40.50.300">
    <property type="entry name" value="P-loop containing nucleotide triphosphate hydrolases"/>
    <property type="match status" value="1"/>
</dbReference>
<dbReference type="OrthoDB" id="9777291at2"/>
<evidence type="ECO:0000313" key="2">
    <source>
        <dbReference type="Proteomes" id="UP000249299"/>
    </source>
</evidence>
<dbReference type="RefSeq" id="WP_111436029.1">
    <property type="nucleotide sequence ID" value="NZ_JACIGG010000002.1"/>
</dbReference>
<dbReference type="EMBL" id="NPEV01000053">
    <property type="protein sequence ID" value="RAI25215.1"/>
    <property type="molecule type" value="Genomic_DNA"/>
</dbReference>
<name>A0A327JGG0_9HYPH</name>
<reference evidence="1 2" key="1">
    <citation type="submission" date="2017-07" db="EMBL/GenBank/DDBJ databases">
        <title>Draft Genome Sequences of Select Purple Nonsulfur Bacteria.</title>
        <authorList>
            <person name="Lasarre B."/>
            <person name="Mckinlay J.B."/>
        </authorList>
    </citation>
    <scope>NUCLEOTIDE SEQUENCE [LARGE SCALE GENOMIC DNA]</scope>
    <source>
        <strain evidence="1 2">DSM 11290</strain>
    </source>
</reference>
<dbReference type="AlphaFoldDB" id="A0A327JGG0"/>
<dbReference type="SUPFAM" id="SSF52540">
    <property type="entry name" value="P-loop containing nucleoside triphosphate hydrolases"/>
    <property type="match status" value="1"/>
</dbReference>
<keyword evidence="2" id="KW-1185">Reference proteome</keyword>